<evidence type="ECO:0000313" key="3">
    <source>
        <dbReference type="Proteomes" id="UP000468388"/>
    </source>
</evidence>
<evidence type="ECO:0000256" key="1">
    <source>
        <dbReference type="SAM" id="Phobius"/>
    </source>
</evidence>
<keyword evidence="1" id="KW-0472">Membrane</keyword>
<dbReference type="OrthoDB" id="660475at2"/>
<keyword evidence="1" id="KW-1133">Transmembrane helix</keyword>
<dbReference type="RefSeq" id="WP_157302633.1">
    <property type="nucleotide sequence ID" value="NZ_BAAAZB010000001.1"/>
</dbReference>
<evidence type="ECO:0000313" key="2">
    <source>
        <dbReference type="EMBL" id="MVT43816.1"/>
    </source>
</evidence>
<sequence>MKKYKLRILHPNTLTRLRLQPVMHMLIGILFLLNGIGIYKTPVPNWGMAVFFLVLGFASIAFPFFMKKFSNIQAANSLTRMIQAFTCFTGCLYFLENKEPLIGLLLLLTGVASAYIGYAEYKIFQPAFARIDTMGITLPTTFSERLIGWNQLNNVVLRDDLLTLDFKNNKVMQLEVLDETGLVTAEEMNAFFKSRL</sequence>
<proteinExistence type="predicted"/>
<name>A0A6N8JHL5_9BACT</name>
<gene>
    <name evidence="2" type="ORF">GO495_24695</name>
</gene>
<dbReference type="EMBL" id="WRXO01000009">
    <property type="protein sequence ID" value="MVT43816.1"/>
    <property type="molecule type" value="Genomic_DNA"/>
</dbReference>
<dbReference type="Proteomes" id="UP000468388">
    <property type="component" value="Unassembled WGS sequence"/>
</dbReference>
<keyword evidence="1" id="KW-0812">Transmembrane</keyword>
<protein>
    <submittedName>
        <fullName evidence="2">Uncharacterized protein</fullName>
    </submittedName>
</protein>
<feature type="transmembrane region" description="Helical" evidence="1">
    <location>
        <begin position="78"/>
        <end position="95"/>
    </location>
</feature>
<comment type="caution">
    <text evidence="2">The sequence shown here is derived from an EMBL/GenBank/DDBJ whole genome shotgun (WGS) entry which is preliminary data.</text>
</comment>
<feature type="transmembrane region" description="Helical" evidence="1">
    <location>
        <begin position="45"/>
        <end position="66"/>
    </location>
</feature>
<reference evidence="2 3" key="1">
    <citation type="submission" date="2019-12" db="EMBL/GenBank/DDBJ databases">
        <title>The draft genomic sequence of strain Chitinophaga oryziterrae JCM 16595.</title>
        <authorList>
            <person name="Zhang X."/>
        </authorList>
    </citation>
    <scope>NUCLEOTIDE SEQUENCE [LARGE SCALE GENOMIC DNA]</scope>
    <source>
        <strain evidence="2 3">JCM 16595</strain>
    </source>
</reference>
<keyword evidence="3" id="KW-1185">Reference proteome</keyword>
<organism evidence="2 3">
    <name type="scientific">Chitinophaga oryziterrae</name>
    <dbReference type="NCBI Taxonomy" id="1031224"/>
    <lineage>
        <taxon>Bacteria</taxon>
        <taxon>Pseudomonadati</taxon>
        <taxon>Bacteroidota</taxon>
        <taxon>Chitinophagia</taxon>
        <taxon>Chitinophagales</taxon>
        <taxon>Chitinophagaceae</taxon>
        <taxon>Chitinophaga</taxon>
    </lineage>
</organism>
<accession>A0A6N8JHL5</accession>
<feature type="transmembrane region" description="Helical" evidence="1">
    <location>
        <begin position="101"/>
        <end position="121"/>
    </location>
</feature>
<feature type="transmembrane region" description="Helical" evidence="1">
    <location>
        <begin position="21"/>
        <end position="39"/>
    </location>
</feature>
<dbReference type="AlphaFoldDB" id="A0A6N8JHL5"/>